<comment type="similarity">
    <text evidence="11 13">Belongs to the EPSP synthase family. MurA subfamily.</text>
</comment>
<keyword evidence="9 13" id="KW-0961">Cell wall biogenesis/degradation</keyword>
<keyword evidence="8 13" id="KW-0131">Cell cycle</keyword>
<sequence length="433" mass="45825">MRTAQGIIAPVTEHFQVRGGARLVGEVEVVGAKNSVLKLMAAALLAEGTTTLTNCPEILDVPLMGDVLRSLGCTVDIDGDLVRITTPAQLNHRADSASMGKLRASVCVLGPLVGRLRHAVVALPGGDAIGSRPLDMHQNGLRQLGASSEIEHGCVVAKAEALRGAQIWLDFPSVGATENILMAAVLAEGTTVIDNAAREPEIVDLCLMLQEMGAKVEGAGTSTLTVHGVTELAPTEHRVVGDRIVGATWAFAAAMTGGDITVKGVNPHHLDLVLEKLRTAGAEITTFDDGFRVVQDGRATSVDFMTLPYPGFATDLQPFAIALSAVADGTSMITENLFEARFRFVEEMIRLGADARTDGHHAVVRGVPRLSSAPVWASDIRAGVGLVLAGLCADGVTEVWDVFHIDRGYPKFVENMQRLGADVRRVLGEPTRA</sequence>
<dbReference type="Proteomes" id="UP001205185">
    <property type="component" value="Unassembled WGS sequence"/>
</dbReference>
<evidence type="ECO:0000256" key="3">
    <source>
        <dbReference type="ARBA" id="ARBA00022490"/>
    </source>
</evidence>
<dbReference type="HAMAP" id="MF_00111">
    <property type="entry name" value="MurA"/>
    <property type="match status" value="1"/>
</dbReference>
<keyword evidence="3 13" id="KW-0963">Cytoplasm</keyword>
<evidence type="ECO:0000256" key="9">
    <source>
        <dbReference type="ARBA" id="ARBA00023316"/>
    </source>
</evidence>
<comment type="catalytic activity">
    <reaction evidence="12 13">
        <text>phosphoenolpyruvate + UDP-N-acetyl-alpha-D-glucosamine = UDP-N-acetyl-3-O-(1-carboxyvinyl)-alpha-D-glucosamine + phosphate</text>
        <dbReference type="Rhea" id="RHEA:18681"/>
        <dbReference type="ChEBI" id="CHEBI:43474"/>
        <dbReference type="ChEBI" id="CHEBI:57705"/>
        <dbReference type="ChEBI" id="CHEBI:58702"/>
        <dbReference type="ChEBI" id="CHEBI:68483"/>
        <dbReference type="EC" id="2.5.1.7"/>
    </reaction>
</comment>
<evidence type="ECO:0000256" key="13">
    <source>
        <dbReference type="HAMAP-Rule" id="MF_00111"/>
    </source>
</evidence>
<evidence type="ECO:0000256" key="7">
    <source>
        <dbReference type="ARBA" id="ARBA00022984"/>
    </source>
</evidence>
<feature type="binding site" evidence="13">
    <location>
        <position position="103"/>
    </location>
    <ligand>
        <name>UDP-N-acetyl-alpha-D-glucosamine</name>
        <dbReference type="ChEBI" id="CHEBI:57705"/>
    </ligand>
</feature>
<keyword evidence="6 13" id="KW-0133">Cell shape</keyword>
<evidence type="ECO:0000256" key="12">
    <source>
        <dbReference type="ARBA" id="ARBA00047527"/>
    </source>
</evidence>
<protein>
    <recommendedName>
        <fullName evidence="13">UDP-N-acetylglucosamine 1-carboxyvinyltransferase</fullName>
        <ecNumber evidence="13">2.5.1.7</ecNumber>
    </recommendedName>
    <alternativeName>
        <fullName evidence="13">Enoylpyruvate transferase</fullName>
    </alternativeName>
    <alternativeName>
        <fullName evidence="13">UDP-N-acetylglucosamine enolpyruvyl transferase</fullName>
        <shortName evidence="13">EPT</shortName>
    </alternativeName>
</protein>
<organism evidence="15 16">
    <name type="scientific">Actinokineospora diospyrosa</name>
    <dbReference type="NCBI Taxonomy" id="103728"/>
    <lineage>
        <taxon>Bacteria</taxon>
        <taxon>Bacillati</taxon>
        <taxon>Actinomycetota</taxon>
        <taxon>Actinomycetes</taxon>
        <taxon>Pseudonocardiales</taxon>
        <taxon>Pseudonocardiaceae</taxon>
        <taxon>Actinokineospora</taxon>
    </lineage>
</organism>
<evidence type="ECO:0000256" key="10">
    <source>
        <dbReference type="ARBA" id="ARBA00037534"/>
    </source>
</evidence>
<evidence type="ECO:0000256" key="11">
    <source>
        <dbReference type="ARBA" id="ARBA00038367"/>
    </source>
</evidence>
<dbReference type="PANTHER" id="PTHR43783">
    <property type="entry name" value="UDP-N-ACETYLGLUCOSAMINE 1-CARBOXYVINYLTRANSFERASE"/>
    <property type="match status" value="1"/>
</dbReference>
<comment type="subcellular location">
    <subcellularLocation>
        <location evidence="1 13">Cytoplasm</location>
    </subcellularLocation>
</comment>
<evidence type="ECO:0000256" key="2">
    <source>
        <dbReference type="ARBA" id="ARBA00004752"/>
    </source>
</evidence>
<name>A0ABT1I8C9_9PSEU</name>
<dbReference type="CDD" id="cd01555">
    <property type="entry name" value="UdpNAET"/>
    <property type="match status" value="1"/>
</dbReference>
<dbReference type="EC" id="2.5.1.7" evidence="13"/>
<proteinExistence type="inferred from homology"/>
<feature type="binding site" evidence="13">
    <location>
        <begin position="33"/>
        <end position="34"/>
    </location>
    <ligand>
        <name>phosphoenolpyruvate</name>
        <dbReference type="ChEBI" id="CHEBI:58702"/>
    </ligand>
</feature>
<dbReference type="InterPro" id="IPR005750">
    <property type="entry name" value="UDP_GlcNAc_COvinyl_MurA"/>
</dbReference>
<dbReference type="InterPro" id="IPR001986">
    <property type="entry name" value="Enolpyruvate_Tfrase_dom"/>
</dbReference>
<dbReference type="InterPro" id="IPR013792">
    <property type="entry name" value="RNA3'P_cycl/enolpyr_Trfase_a/b"/>
</dbReference>
<comment type="caution">
    <text evidence="13">Lacks conserved residue(s) required for the propagation of feature annotation.</text>
</comment>
<feature type="binding site" evidence="13">
    <location>
        <position position="337"/>
    </location>
    <ligand>
        <name>UDP-N-acetyl-alpha-D-glucosamine</name>
        <dbReference type="ChEBI" id="CHEBI:57705"/>
    </ligand>
</feature>
<dbReference type="NCBIfam" id="NF006873">
    <property type="entry name" value="PRK09369.1"/>
    <property type="match status" value="1"/>
</dbReference>
<dbReference type="Gene3D" id="3.65.10.10">
    <property type="entry name" value="Enolpyruvate transferase domain"/>
    <property type="match status" value="2"/>
</dbReference>
<keyword evidence="7 13" id="KW-0573">Peptidoglycan synthesis</keyword>
<dbReference type="EMBL" id="JAMTCO010000003">
    <property type="protein sequence ID" value="MCP2268889.1"/>
    <property type="molecule type" value="Genomic_DNA"/>
</dbReference>
<evidence type="ECO:0000256" key="5">
    <source>
        <dbReference type="ARBA" id="ARBA00022679"/>
    </source>
</evidence>
<comment type="pathway">
    <text evidence="2 13">Cell wall biogenesis; peptidoglycan biosynthesis.</text>
</comment>
<evidence type="ECO:0000256" key="4">
    <source>
        <dbReference type="ARBA" id="ARBA00022618"/>
    </source>
</evidence>
<evidence type="ECO:0000256" key="6">
    <source>
        <dbReference type="ARBA" id="ARBA00022960"/>
    </source>
</evidence>
<comment type="function">
    <text evidence="10 13">Cell wall formation. Adds enolpyruvyl to UDP-N-acetylglucosamine.</text>
</comment>
<dbReference type="PANTHER" id="PTHR43783:SF1">
    <property type="entry name" value="UDP-N-ACETYLGLUCOSAMINE 1-CARBOXYVINYLTRANSFERASE"/>
    <property type="match status" value="1"/>
</dbReference>
<comment type="caution">
    <text evidence="15">The sequence shown here is derived from an EMBL/GenBank/DDBJ whole genome shotgun (WGS) entry which is preliminary data.</text>
</comment>
<keyword evidence="16" id="KW-1185">Reference proteome</keyword>
<evidence type="ECO:0000259" key="14">
    <source>
        <dbReference type="Pfam" id="PF00275"/>
    </source>
</evidence>
<dbReference type="NCBIfam" id="TIGR01072">
    <property type="entry name" value="murA"/>
    <property type="match status" value="1"/>
</dbReference>
<evidence type="ECO:0000256" key="1">
    <source>
        <dbReference type="ARBA" id="ARBA00004496"/>
    </source>
</evidence>
<evidence type="ECO:0000313" key="15">
    <source>
        <dbReference type="EMBL" id="MCP2268889.1"/>
    </source>
</evidence>
<reference evidence="15 16" key="1">
    <citation type="submission" date="2022-06" db="EMBL/GenBank/DDBJ databases">
        <title>Genomic Encyclopedia of Archaeal and Bacterial Type Strains, Phase II (KMG-II): from individual species to whole genera.</title>
        <authorList>
            <person name="Goeker M."/>
        </authorList>
    </citation>
    <scope>NUCLEOTIDE SEQUENCE [LARGE SCALE GENOMIC DNA]</scope>
    <source>
        <strain evidence="15 16">DSM 44255</strain>
    </source>
</reference>
<gene>
    <name evidence="13" type="primary">murA</name>
    <name evidence="15" type="ORF">LV75_001376</name>
</gene>
<keyword evidence="5 13" id="KW-0808">Transferase</keyword>
<dbReference type="Pfam" id="PF00275">
    <property type="entry name" value="EPSP_synthase"/>
    <property type="match status" value="1"/>
</dbReference>
<dbReference type="InterPro" id="IPR050068">
    <property type="entry name" value="MurA_subfamily"/>
</dbReference>
<feature type="active site" description="Proton donor" evidence="13">
    <location>
        <position position="127"/>
    </location>
</feature>
<evidence type="ECO:0000313" key="16">
    <source>
        <dbReference type="Proteomes" id="UP001205185"/>
    </source>
</evidence>
<dbReference type="InterPro" id="IPR036968">
    <property type="entry name" value="Enolpyruvate_Tfrase_sf"/>
</dbReference>
<accession>A0ABT1I8C9</accession>
<dbReference type="SUPFAM" id="SSF55205">
    <property type="entry name" value="EPT/RTPC-like"/>
    <property type="match status" value="1"/>
</dbReference>
<evidence type="ECO:0000256" key="8">
    <source>
        <dbReference type="ARBA" id="ARBA00023306"/>
    </source>
</evidence>
<keyword evidence="4 13" id="KW-0132">Cell division</keyword>
<feature type="domain" description="Enolpyruvate transferase" evidence="14">
    <location>
        <begin position="17"/>
        <end position="416"/>
    </location>
</feature>
<feature type="binding site" evidence="13">
    <location>
        <position position="315"/>
    </location>
    <ligand>
        <name>UDP-N-acetyl-alpha-D-glucosamine</name>
        <dbReference type="ChEBI" id="CHEBI:57705"/>
    </ligand>
</feature>